<dbReference type="Proteomes" id="UP000199520">
    <property type="component" value="Unassembled WGS sequence"/>
</dbReference>
<evidence type="ECO:0000313" key="3">
    <source>
        <dbReference type="Proteomes" id="UP000199520"/>
    </source>
</evidence>
<evidence type="ECO:0000313" key="2">
    <source>
        <dbReference type="EMBL" id="SFM41339.1"/>
    </source>
</evidence>
<dbReference type="RefSeq" id="WP_090944943.1">
    <property type="nucleotide sequence ID" value="NZ_FOTS01000114.1"/>
</dbReference>
<proteinExistence type="predicted"/>
<dbReference type="STRING" id="1123291.SAMN04490355_11142"/>
<keyword evidence="3" id="KW-1185">Reference proteome</keyword>
<protein>
    <recommendedName>
        <fullName evidence="4">Haemolysin XhlA</fullName>
    </recommendedName>
</protein>
<sequence>MGEVDFQHEVIDRLARMETKQDATMATVADHAKCINQHSVAIKDTDSRARSAHHRIDGIFWGAGILGGAVGAVVNFISSFWGKGGSHG</sequence>
<organism evidence="2 3">
    <name type="scientific">Pelosinus propionicus DSM 13327</name>
    <dbReference type="NCBI Taxonomy" id="1123291"/>
    <lineage>
        <taxon>Bacteria</taxon>
        <taxon>Bacillati</taxon>
        <taxon>Bacillota</taxon>
        <taxon>Negativicutes</taxon>
        <taxon>Selenomonadales</taxon>
        <taxon>Sporomusaceae</taxon>
        <taxon>Pelosinus</taxon>
    </lineage>
</organism>
<evidence type="ECO:0000256" key="1">
    <source>
        <dbReference type="SAM" id="Phobius"/>
    </source>
</evidence>
<accession>A0A1I4QMT3</accession>
<keyword evidence="1" id="KW-0812">Transmembrane</keyword>
<gene>
    <name evidence="2" type="ORF">SAMN04490355_11142</name>
</gene>
<name>A0A1I4QMT3_9FIRM</name>
<keyword evidence="1" id="KW-0472">Membrane</keyword>
<dbReference type="AlphaFoldDB" id="A0A1I4QMT3"/>
<keyword evidence="1" id="KW-1133">Transmembrane helix</keyword>
<feature type="transmembrane region" description="Helical" evidence="1">
    <location>
        <begin position="58"/>
        <end position="81"/>
    </location>
</feature>
<reference evidence="3" key="1">
    <citation type="submission" date="2016-10" db="EMBL/GenBank/DDBJ databases">
        <authorList>
            <person name="Varghese N."/>
            <person name="Submissions S."/>
        </authorList>
    </citation>
    <scope>NUCLEOTIDE SEQUENCE [LARGE SCALE GENOMIC DNA]</scope>
    <source>
        <strain evidence="3">DSM 13327</strain>
    </source>
</reference>
<dbReference type="OrthoDB" id="1684583at2"/>
<evidence type="ECO:0008006" key="4">
    <source>
        <dbReference type="Google" id="ProtNLM"/>
    </source>
</evidence>
<dbReference type="EMBL" id="FOTS01000114">
    <property type="protein sequence ID" value="SFM41339.1"/>
    <property type="molecule type" value="Genomic_DNA"/>
</dbReference>